<gene>
    <name evidence="5" type="ORF">KVG88_10355</name>
</gene>
<sequence>MKTINRLPGLPVERALGVLSGRWKAVILHVLLDGPQRTCDLEKRIAGITQKVLIEQLRALEEHGMVSRQPSAVDRQGIEYLLTPLGESLRPILDSLIEWGSHHATALDDADRLLPCEAVVRDRTA</sequence>
<dbReference type="Proteomes" id="UP001049200">
    <property type="component" value="Unassembled WGS sequence"/>
</dbReference>
<dbReference type="PANTHER" id="PTHR33204">
    <property type="entry name" value="TRANSCRIPTIONAL REGULATOR, MARR FAMILY"/>
    <property type="match status" value="1"/>
</dbReference>
<dbReference type="RefSeq" id="WP_217871264.1">
    <property type="nucleotide sequence ID" value="NZ_JAHSTU010000002.1"/>
</dbReference>
<accession>A0ABS6QNF5</accession>
<evidence type="ECO:0000313" key="6">
    <source>
        <dbReference type="Proteomes" id="UP001049200"/>
    </source>
</evidence>
<dbReference type="PANTHER" id="PTHR33204:SF29">
    <property type="entry name" value="TRANSCRIPTIONAL REGULATOR"/>
    <property type="match status" value="1"/>
</dbReference>
<dbReference type="InterPro" id="IPR011991">
    <property type="entry name" value="ArsR-like_HTH"/>
</dbReference>
<dbReference type="EMBL" id="JAHSTU010000002">
    <property type="protein sequence ID" value="MBV4520464.1"/>
    <property type="molecule type" value="Genomic_DNA"/>
</dbReference>
<comment type="caution">
    <text evidence="5">The sequence shown here is derived from an EMBL/GenBank/DDBJ whole genome shotgun (WGS) entry which is preliminary data.</text>
</comment>
<evidence type="ECO:0000256" key="3">
    <source>
        <dbReference type="ARBA" id="ARBA00023163"/>
    </source>
</evidence>
<evidence type="ECO:0000259" key="4">
    <source>
        <dbReference type="PROSITE" id="PS51118"/>
    </source>
</evidence>
<evidence type="ECO:0000256" key="1">
    <source>
        <dbReference type="ARBA" id="ARBA00023015"/>
    </source>
</evidence>
<dbReference type="InterPro" id="IPR002577">
    <property type="entry name" value="HTH_HxlR"/>
</dbReference>
<reference evidence="5" key="1">
    <citation type="submission" date="2021-06" db="EMBL/GenBank/DDBJ databases">
        <title>Updating the genus Pseudomonas: Description of 43 new species and partition of the Pseudomonas putida group.</title>
        <authorList>
            <person name="Girard L."/>
            <person name="Lood C."/>
            <person name="Vandamme P."/>
            <person name="Rokni-Zadeh H."/>
            <person name="Van Noort V."/>
            <person name="Hofte M."/>
            <person name="Lavigne R."/>
            <person name="De Mot R."/>
        </authorList>
    </citation>
    <scope>NUCLEOTIDE SEQUENCE</scope>
    <source>
        <strain evidence="5">SWRI74</strain>
    </source>
</reference>
<keyword evidence="3" id="KW-0804">Transcription</keyword>
<dbReference type="CDD" id="cd00090">
    <property type="entry name" value="HTH_ARSR"/>
    <property type="match status" value="1"/>
</dbReference>
<evidence type="ECO:0000256" key="2">
    <source>
        <dbReference type="ARBA" id="ARBA00023125"/>
    </source>
</evidence>
<dbReference type="Pfam" id="PF01638">
    <property type="entry name" value="HxlR"/>
    <property type="match status" value="1"/>
</dbReference>
<feature type="domain" description="HTH hxlR-type" evidence="4">
    <location>
        <begin position="10"/>
        <end position="108"/>
    </location>
</feature>
<dbReference type="PROSITE" id="PS51118">
    <property type="entry name" value="HTH_HXLR"/>
    <property type="match status" value="1"/>
</dbReference>
<name>A0ABS6QNF5_9PSED</name>
<keyword evidence="2" id="KW-0238">DNA-binding</keyword>
<evidence type="ECO:0000313" key="5">
    <source>
        <dbReference type="EMBL" id="MBV4520464.1"/>
    </source>
</evidence>
<keyword evidence="1" id="KW-0805">Transcription regulation</keyword>
<keyword evidence="6" id="KW-1185">Reference proteome</keyword>
<organism evidence="5 6">
    <name type="scientific">Pseudomonas azerbaijanoccidentalis</name>
    <dbReference type="NCBI Taxonomy" id="2842347"/>
    <lineage>
        <taxon>Bacteria</taxon>
        <taxon>Pseudomonadati</taxon>
        <taxon>Pseudomonadota</taxon>
        <taxon>Gammaproteobacteria</taxon>
        <taxon>Pseudomonadales</taxon>
        <taxon>Pseudomonadaceae</taxon>
        <taxon>Pseudomonas</taxon>
    </lineage>
</organism>
<protein>
    <submittedName>
        <fullName evidence="5">Helix-turn-helix transcriptional regulator</fullName>
    </submittedName>
</protein>
<proteinExistence type="predicted"/>